<evidence type="ECO:0000256" key="2">
    <source>
        <dbReference type="ARBA" id="ARBA00022603"/>
    </source>
</evidence>
<dbReference type="InterPro" id="IPR011639">
    <property type="entry name" value="MethylTrfase_TaqI-like_dom"/>
</dbReference>
<evidence type="ECO:0000313" key="8">
    <source>
        <dbReference type="EMBL" id="PGU01366.1"/>
    </source>
</evidence>
<dbReference type="PRINTS" id="PR00507">
    <property type="entry name" value="N12N6MTFRASE"/>
</dbReference>
<dbReference type="SUPFAM" id="SSF53335">
    <property type="entry name" value="S-adenosyl-L-methionine-dependent methyltransferases"/>
    <property type="match status" value="1"/>
</dbReference>
<dbReference type="InterPro" id="IPR002052">
    <property type="entry name" value="DNA_methylase_N6_adenine_CS"/>
</dbReference>
<dbReference type="InterPro" id="IPR050953">
    <property type="entry name" value="N4_N6_ade-DNA_methylase"/>
</dbReference>
<dbReference type="Gene3D" id="3.40.50.150">
    <property type="entry name" value="Vaccinia Virus protein VP39"/>
    <property type="match status" value="1"/>
</dbReference>
<dbReference type="PANTHER" id="PTHR33841:SF1">
    <property type="entry name" value="DNA METHYLTRANSFERASE A"/>
    <property type="match status" value="1"/>
</dbReference>
<keyword evidence="2 8" id="KW-0489">Methyltransferase</keyword>
<keyword evidence="6" id="KW-0175">Coiled coil</keyword>
<dbReference type="EMBL" id="NUMG01000016">
    <property type="protein sequence ID" value="PGU01366.1"/>
    <property type="molecule type" value="Genomic_DNA"/>
</dbReference>
<feature type="coiled-coil region" evidence="6">
    <location>
        <begin position="1106"/>
        <end position="1133"/>
    </location>
</feature>
<evidence type="ECO:0000256" key="3">
    <source>
        <dbReference type="ARBA" id="ARBA00022679"/>
    </source>
</evidence>
<dbReference type="GO" id="GO:0003676">
    <property type="term" value="F:nucleic acid binding"/>
    <property type="evidence" value="ECO:0007669"/>
    <property type="project" value="InterPro"/>
</dbReference>
<dbReference type="AlphaFoldDB" id="A0A2C1L903"/>
<dbReference type="GO" id="GO:0009007">
    <property type="term" value="F:site-specific DNA-methyltransferase (adenine-specific) activity"/>
    <property type="evidence" value="ECO:0007669"/>
    <property type="project" value="UniProtKB-EC"/>
</dbReference>
<evidence type="ECO:0000256" key="1">
    <source>
        <dbReference type="ARBA" id="ARBA00011900"/>
    </source>
</evidence>
<evidence type="ECO:0000256" key="6">
    <source>
        <dbReference type="SAM" id="Coils"/>
    </source>
</evidence>
<dbReference type="Proteomes" id="UP000225766">
    <property type="component" value="Unassembled WGS sequence"/>
</dbReference>
<dbReference type="NCBIfam" id="NF033452">
    <property type="entry name" value="BREX_1_MTaseX"/>
    <property type="match status" value="1"/>
</dbReference>
<dbReference type="InterPro" id="IPR047939">
    <property type="entry name" value="BREX_1_PglX"/>
</dbReference>
<name>A0A2C1L903_BACCE</name>
<dbReference type="RefSeq" id="WP_098882707.1">
    <property type="nucleotide sequence ID" value="NZ_NUMG01000016.1"/>
</dbReference>
<dbReference type="GO" id="GO:0032259">
    <property type="term" value="P:methylation"/>
    <property type="evidence" value="ECO:0007669"/>
    <property type="project" value="UniProtKB-KW"/>
</dbReference>
<dbReference type="PROSITE" id="PS00092">
    <property type="entry name" value="N6_MTASE"/>
    <property type="match status" value="1"/>
</dbReference>
<comment type="caution">
    <text evidence="8">The sequence shown here is derived from an EMBL/GenBank/DDBJ whole genome shotgun (WGS) entry which is preliminary data.</text>
</comment>
<dbReference type="Pfam" id="PF07669">
    <property type="entry name" value="Eco57I"/>
    <property type="match status" value="1"/>
</dbReference>
<evidence type="ECO:0000259" key="7">
    <source>
        <dbReference type="Pfam" id="PF07669"/>
    </source>
</evidence>
<dbReference type="GO" id="GO:0006304">
    <property type="term" value="P:DNA modification"/>
    <property type="evidence" value="ECO:0007669"/>
    <property type="project" value="InterPro"/>
</dbReference>
<accession>A0A2C1L903</accession>
<dbReference type="PANTHER" id="PTHR33841">
    <property type="entry name" value="DNA METHYLTRANSFERASE YEEA-RELATED"/>
    <property type="match status" value="1"/>
</dbReference>
<gene>
    <name evidence="8" type="ORF">COD19_13825</name>
</gene>
<evidence type="ECO:0000256" key="4">
    <source>
        <dbReference type="ARBA" id="ARBA00022691"/>
    </source>
</evidence>
<evidence type="ECO:0000256" key="5">
    <source>
        <dbReference type="ARBA" id="ARBA00047942"/>
    </source>
</evidence>
<dbReference type="EC" id="2.1.1.72" evidence="1"/>
<keyword evidence="4" id="KW-0949">S-adenosyl-L-methionine</keyword>
<sequence>MNKTAIKNFAVSARTQLMDAVKQKAYELGITEIEIKEPETYEDGFRINNKFFRSYELEQRKKLIQKIEEKDYKQVIEEVSYTWFNRFIAIRFMEVNEYLPTGVRVLSSTQEGKNEPDVIGEVTNIAEDLDLNLDIVYRLQDENKTEDLFKYILIKQCNKLGEIMPMMFETIQDYTELLLPDNLLGEGSVVRNLVSMIDEEDWKEQVEIIGWLYQYYISEKKDEVFADLKKNKKITKENIPAATQLFTPKWIVKYMVENSLGRLWLESHPNEDLQQQWKYYLEEAEQEPDVQEQLEKLKNNELSPEDITVLDPCMGSGHILVYAFDVLYNIYQHAGYSEREIPQLILEKNLYGLDIDDRAAQLAYFALMMKARSYNRRIFRSKLELNLLGIQESNSISRDAINYFIGDSLNKNEIEGFIKAFENAKEYGSILKVAPIDLELLERRIEVVREEEPTNIFSVEYRDNLLEKMPILIKQARIMGMEYDVVITNPPYMGNKGMNSKLSSYVKKYYPLSKNDLFAVFSEVANRYNKINGFVGFINQHSWMFLSSFEDFRKNLLIEQQIYSMVHLGTRAFAEIGGEVVQTTTFVTRKQLIADYRTLFIRLVNIKNAEEKEKGFFDQDLYFIRKQDQFADFPNHIIAYWTSENERRIFKENPRLGQLVDARQGLATADNNRFLRLWYEVNYNKIGFGMNDAQEALNSKRKWFPYNKGGSYRKWYGNYDFVVNWENDGYEIKNFKDSNGKQRSVVRNPNYYFKEAVTWSDVTGGKISMRYRTPGSIHDVTGMSIFMPSNVIYEEFLALLNSKVVSKLVGLINPTMHFQIGNIQNIPTKLMELNSVRKMSKLCVALAKVDWDTFETSWDFERHPFLLSQRHVESVSDAFYYFQEKSIASYEQLKNYEEELNRIFIEIYGLQNEITPEVDAKDITIRKADKERDIKSFISYAVGCMLGRYSLDQEGLVFAGGEFDASKYKTFKADADNIIPITDDEYFEDDIVSRFIEFVRVTFSEETLEENLDFIAEALNKKANETSRQCIRRYFLKDFFKDHMKTYQKRPIYWLFDSGKNDGFKALVYMHRYNVGTVAEVRTEYLHTLQRKYEAEIARRDVLLESDASIKDKTRAKKEKEKLQKQLLECQQYDQVIAHIANQKITIDLDDGVKVSYAKFQDVELPQGEGKKPLKANLLAKI</sequence>
<proteinExistence type="predicted"/>
<protein>
    <recommendedName>
        <fullName evidence="1">site-specific DNA-methyltransferase (adenine-specific)</fullName>
        <ecNumber evidence="1">2.1.1.72</ecNumber>
    </recommendedName>
</protein>
<comment type="catalytic activity">
    <reaction evidence="5">
        <text>a 2'-deoxyadenosine in DNA + S-adenosyl-L-methionine = an N(6)-methyl-2'-deoxyadenosine in DNA + S-adenosyl-L-homocysteine + H(+)</text>
        <dbReference type="Rhea" id="RHEA:15197"/>
        <dbReference type="Rhea" id="RHEA-COMP:12418"/>
        <dbReference type="Rhea" id="RHEA-COMP:12419"/>
        <dbReference type="ChEBI" id="CHEBI:15378"/>
        <dbReference type="ChEBI" id="CHEBI:57856"/>
        <dbReference type="ChEBI" id="CHEBI:59789"/>
        <dbReference type="ChEBI" id="CHEBI:90615"/>
        <dbReference type="ChEBI" id="CHEBI:90616"/>
        <dbReference type="EC" id="2.1.1.72"/>
    </reaction>
</comment>
<dbReference type="InterPro" id="IPR029063">
    <property type="entry name" value="SAM-dependent_MTases_sf"/>
</dbReference>
<reference evidence="8 9" key="1">
    <citation type="submission" date="2017-09" db="EMBL/GenBank/DDBJ databases">
        <title>Large-scale bioinformatics analysis of Bacillus genomes uncovers conserved roles of natural products in bacterial physiology.</title>
        <authorList>
            <consortium name="Agbiome Team Llc"/>
            <person name="Bleich R.M."/>
            <person name="Grubbs K.J."/>
            <person name="Santa Maria K.C."/>
            <person name="Allen S.E."/>
            <person name="Farag S."/>
            <person name="Shank E.A."/>
            <person name="Bowers A."/>
        </authorList>
    </citation>
    <scope>NUCLEOTIDE SEQUENCE [LARGE SCALE GENOMIC DNA]</scope>
    <source>
        <strain evidence="8 9">AFS040105</strain>
    </source>
</reference>
<feature type="domain" description="Type II methyltransferase M.TaqI-like" evidence="7">
    <location>
        <begin position="348"/>
        <end position="570"/>
    </location>
</feature>
<evidence type="ECO:0000313" key="9">
    <source>
        <dbReference type="Proteomes" id="UP000225766"/>
    </source>
</evidence>
<keyword evidence="3 8" id="KW-0808">Transferase</keyword>
<organism evidence="8 9">
    <name type="scientific">Bacillus cereus</name>
    <dbReference type="NCBI Taxonomy" id="1396"/>
    <lineage>
        <taxon>Bacteria</taxon>
        <taxon>Bacillati</taxon>
        <taxon>Bacillota</taxon>
        <taxon>Bacilli</taxon>
        <taxon>Bacillales</taxon>
        <taxon>Bacillaceae</taxon>
        <taxon>Bacillus</taxon>
        <taxon>Bacillus cereus group</taxon>
    </lineage>
</organism>